<dbReference type="InterPro" id="IPR030828">
    <property type="entry name" value="HTH_TyrR"/>
</dbReference>
<dbReference type="Pfam" id="PF18024">
    <property type="entry name" value="HTH_50"/>
    <property type="match status" value="1"/>
</dbReference>
<evidence type="ECO:0000256" key="6">
    <source>
        <dbReference type="ARBA" id="ARBA00029500"/>
    </source>
</evidence>
<dbReference type="GO" id="GO:0006355">
    <property type="term" value="P:regulation of DNA-templated transcription"/>
    <property type="evidence" value="ECO:0007669"/>
    <property type="project" value="InterPro"/>
</dbReference>
<dbReference type="InterPro" id="IPR013767">
    <property type="entry name" value="PAS_fold"/>
</dbReference>
<dbReference type="SUPFAM" id="SSF52540">
    <property type="entry name" value="P-loop containing nucleoside triphosphate hydrolases"/>
    <property type="match status" value="1"/>
</dbReference>
<dbReference type="Gene3D" id="1.10.8.60">
    <property type="match status" value="1"/>
</dbReference>
<evidence type="ECO:0000259" key="7">
    <source>
        <dbReference type="PROSITE" id="PS50045"/>
    </source>
</evidence>
<dbReference type="InterPro" id="IPR000014">
    <property type="entry name" value="PAS"/>
</dbReference>
<organism evidence="9 10">
    <name type="scientific">Thermoactinomyces mirandus</name>
    <dbReference type="NCBI Taxonomy" id="2756294"/>
    <lineage>
        <taxon>Bacteria</taxon>
        <taxon>Bacillati</taxon>
        <taxon>Bacillota</taxon>
        <taxon>Bacilli</taxon>
        <taxon>Bacillales</taxon>
        <taxon>Thermoactinomycetaceae</taxon>
        <taxon>Thermoactinomyces</taxon>
    </lineage>
</organism>
<dbReference type="RefSeq" id="WP_181739365.1">
    <property type="nucleotide sequence ID" value="NZ_JACEOL010000025.1"/>
</dbReference>
<dbReference type="SMART" id="SM00091">
    <property type="entry name" value="PAS"/>
    <property type="match status" value="1"/>
</dbReference>
<dbReference type="Pfam" id="PF00989">
    <property type="entry name" value="PAS"/>
    <property type="match status" value="1"/>
</dbReference>
<keyword evidence="4" id="KW-0805">Transcription regulation</keyword>
<gene>
    <name evidence="9" type="ORF">H2C83_07430</name>
</gene>
<dbReference type="FunFam" id="3.40.50.300:FF:000006">
    <property type="entry name" value="DNA-binding transcriptional regulator NtrC"/>
    <property type="match status" value="1"/>
</dbReference>
<dbReference type="InterPro" id="IPR009057">
    <property type="entry name" value="Homeodomain-like_sf"/>
</dbReference>
<evidence type="ECO:0000256" key="2">
    <source>
        <dbReference type="ARBA" id="ARBA00022797"/>
    </source>
</evidence>
<dbReference type="InterPro" id="IPR002078">
    <property type="entry name" value="Sigma_54_int"/>
</dbReference>
<keyword evidence="1" id="KW-0547">Nucleotide-binding</keyword>
<dbReference type="InterPro" id="IPR025662">
    <property type="entry name" value="Sigma_54_int_dom_ATP-bd_1"/>
</dbReference>
<dbReference type="Proteomes" id="UP000538292">
    <property type="component" value="Unassembled WGS sequence"/>
</dbReference>
<name>A0A7W1XS63_9BACL</name>
<proteinExistence type="predicted"/>
<feature type="domain" description="Sigma-54 factor interaction" evidence="7">
    <location>
        <begin position="210"/>
        <end position="440"/>
    </location>
</feature>
<dbReference type="CDD" id="cd00130">
    <property type="entry name" value="PAS"/>
    <property type="match status" value="1"/>
</dbReference>
<reference evidence="9 10" key="1">
    <citation type="submission" date="2020-07" db="EMBL/GenBank/DDBJ databases">
        <title>Thermoactinomyces phylogeny.</title>
        <authorList>
            <person name="Dunlap C."/>
        </authorList>
    </citation>
    <scope>NUCLEOTIDE SEQUENCE [LARGE SCALE GENOMIC DNA]</scope>
    <source>
        <strain evidence="9 10">AMNI-1</strain>
    </source>
</reference>
<evidence type="ECO:0000256" key="5">
    <source>
        <dbReference type="ARBA" id="ARBA00023163"/>
    </source>
</evidence>
<dbReference type="InterPro" id="IPR058031">
    <property type="entry name" value="AAA_lid_NorR"/>
</dbReference>
<evidence type="ECO:0000256" key="3">
    <source>
        <dbReference type="ARBA" id="ARBA00022840"/>
    </source>
</evidence>
<comment type="caution">
    <text evidence="9">The sequence shown here is derived from an EMBL/GenBank/DDBJ whole genome shotgun (WGS) entry which is preliminary data.</text>
</comment>
<dbReference type="Pfam" id="PF00158">
    <property type="entry name" value="Sigma54_activat"/>
    <property type="match status" value="1"/>
</dbReference>
<dbReference type="PROSITE" id="PS00688">
    <property type="entry name" value="SIGMA54_INTERACT_3"/>
    <property type="match status" value="1"/>
</dbReference>
<evidence type="ECO:0000256" key="4">
    <source>
        <dbReference type="ARBA" id="ARBA00023015"/>
    </source>
</evidence>
<dbReference type="InterPro" id="IPR025944">
    <property type="entry name" value="Sigma_54_int_dom_CS"/>
</dbReference>
<dbReference type="GO" id="GO:0003677">
    <property type="term" value="F:DNA binding"/>
    <property type="evidence" value="ECO:0007669"/>
    <property type="project" value="UniProtKB-KW"/>
</dbReference>
<evidence type="ECO:0000259" key="8">
    <source>
        <dbReference type="PROSITE" id="PS50112"/>
    </source>
</evidence>
<evidence type="ECO:0000313" key="10">
    <source>
        <dbReference type="Proteomes" id="UP000538292"/>
    </source>
</evidence>
<dbReference type="Gene3D" id="3.30.450.20">
    <property type="entry name" value="PAS domain"/>
    <property type="match status" value="1"/>
</dbReference>
<dbReference type="InterPro" id="IPR035965">
    <property type="entry name" value="PAS-like_dom_sf"/>
</dbReference>
<evidence type="ECO:0000256" key="1">
    <source>
        <dbReference type="ARBA" id="ARBA00022741"/>
    </source>
</evidence>
<dbReference type="CDD" id="cd00009">
    <property type="entry name" value="AAA"/>
    <property type="match status" value="1"/>
</dbReference>
<keyword evidence="5" id="KW-0804">Transcription</keyword>
<dbReference type="InterPro" id="IPR027417">
    <property type="entry name" value="P-loop_NTPase"/>
</dbReference>
<dbReference type="NCBIfam" id="TIGR04381">
    <property type="entry name" value="HTH_TypR"/>
    <property type="match status" value="1"/>
</dbReference>
<dbReference type="SUPFAM" id="SSF46689">
    <property type="entry name" value="Homeodomain-like"/>
    <property type="match status" value="1"/>
</dbReference>
<dbReference type="Gene3D" id="3.30.70.260">
    <property type="match status" value="1"/>
</dbReference>
<protein>
    <recommendedName>
        <fullName evidence="6">HTH-type transcriptional regulatory protein TyrR</fullName>
    </recommendedName>
</protein>
<dbReference type="PROSITE" id="PS50045">
    <property type="entry name" value="SIGMA54_INTERACT_4"/>
    <property type="match status" value="1"/>
</dbReference>
<dbReference type="PANTHER" id="PTHR32071">
    <property type="entry name" value="TRANSCRIPTIONAL REGULATORY PROTEIN"/>
    <property type="match status" value="1"/>
</dbReference>
<dbReference type="PANTHER" id="PTHR32071:SF57">
    <property type="entry name" value="C4-DICARBOXYLATE TRANSPORT TRANSCRIPTIONAL REGULATORY PROTEIN DCTD"/>
    <property type="match status" value="1"/>
</dbReference>
<dbReference type="SMART" id="SM00382">
    <property type="entry name" value="AAA"/>
    <property type="match status" value="1"/>
</dbReference>
<dbReference type="PROSITE" id="PS50112">
    <property type="entry name" value="PAS"/>
    <property type="match status" value="1"/>
</dbReference>
<sequence>METISLRLKTEDRVGITHDVISCLLPYHTDIVRMEVKPHFIHLKIGSIPSGLFKKLLAQMNGIDGVMQVELDCFLPSEVREGQMDTILKTVSEGMILLDRNLHIQAMNRAAAEMLGLSPESVKGKSFSSIWESGIKSCQGCLETGKEVLNVPVVLYRKHRTIQLMASYNPVRTGEEWKQSGLVVVIRDMKQINQLLQSAKQNGMIQFSDIIHRSEAMRKCIEAAKRVAEKDATIFLWGESGTGKELFARVIHFASRRANGPFVSVNCAAIPDALLESELFGYEPGAFTGAGKGGKKGLFEMAQDGTLFLDEIGELPLHHQAKLLRVLEERLLRRVGGNRPVPLRLRIITATNRDLKELVRRGQFREDLYYRLHVIPINIPPLRERKEDISLLSVYFIERYCTKAGRAPLVLSQQALARLEAHGWPGNVRELQNVIERSVYLCPDKETELKEIYLGVEPEPVRDHSRLSLKEHVERVEKQLVQAGLKRYKSVRKTARHLGVSHTAILNKMKKYGISKESC</sequence>
<evidence type="ECO:0000313" key="9">
    <source>
        <dbReference type="EMBL" id="MBA4602147.1"/>
    </source>
</evidence>
<dbReference type="Gene3D" id="3.40.50.300">
    <property type="entry name" value="P-loop containing nucleotide triphosphate hydrolases"/>
    <property type="match status" value="1"/>
</dbReference>
<dbReference type="InterPro" id="IPR003593">
    <property type="entry name" value="AAA+_ATPase"/>
</dbReference>
<keyword evidence="3" id="KW-0067">ATP-binding</keyword>
<dbReference type="Pfam" id="PF25601">
    <property type="entry name" value="AAA_lid_14"/>
    <property type="match status" value="1"/>
</dbReference>
<keyword evidence="10" id="KW-1185">Reference proteome</keyword>
<dbReference type="AlphaFoldDB" id="A0A7W1XS63"/>
<dbReference type="PROSITE" id="PS00675">
    <property type="entry name" value="SIGMA54_INTERACT_1"/>
    <property type="match status" value="1"/>
</dbReference>
<dbReference type="EMBL" id="JACEOL010000025">
    <property type="protein sequence ID" value="MBA4602147.1"/>
    <property type="molecule type" value="Genomic_DNA"/>
</dbReference>
<dbReference type="GO" id="GO:0005524">
    <property type="term" value="F:ATP binding"/>
    <property type="evidence" value="ECO:0007669"/>
    <property type="project" value="UniProtKB-KW"/>
</dbReference>
<keyword evidence="2" id="KW-0058">Aromatic hydrocarbons catabolism</keyword>
<dbReference type="SUPFAM" id="SSF55785">
    <property type="entry name" value="PYP-like sensor domain (PAS domain)"/>
    <property type="match status" value="1"/>
</dbReference>
<dbReference type="Gene3D" id="1.10.10.60">
    <property type="entry name" value="Homeodomain-like"/>
    <property type="match status" value="1"/>
</dbReference>
<accession>A0A7W1XS63</accession>
<dbReference type="NCBIfam" id="TIGR00229">
    <property type="entry name" value="sensory_box"/>
    <property type="match status" value="1"/>
</dbReference>
<feature type="domain" description="PAS" evidence="8">
    <location>
        <begin position="80"/>
        <end position="126"/>
    </location>
</feature>